<dbReference type="Proteomes" id="UP000317617">
    <property type="component" value="Unassembled WGS sequence"/>
</dbReference>
<reference evidence="1 2" key="1">
    <citation type="submission" date="2019-06" db="EMBL/GenBank/DDBJ databases">
        <title>Whole genome shotgun sequence of Acetobacter orleanensis NBRC 13752.</title>
        <authorList>
            <person name="Hosoyama A."/>
            <person name="Uohara A."/>
            <person name="Ohji S."/>
            <person name="Ichikawa N."/>
        </authorList>
    </citation>
    <scope>NUCLEOTIDE SEQUENCE [LARGE SCALE GENOMIC DNA]</scope>
    <source>
        <strain evidence="1 2">NBRC 13752</strain>
    </source>
</reference>
<organism evidence="1 2">
    <name type="scientific">Acetobacter orleanensis</name>
    <dbReference type="NCBI Taxonomy" id="104099"/>
    <lineage>
        <taxon>Bacteria</taxon>
        <taxon>Pseudomonadati</taxon>
        <taxon>Pseudomonadota</taxon>
        <taxon>Alphaproteobacteria</taxon>
        <taxon>Acetobacterales</taxon>
        <taxon>Acetobacteraceae</taxon>
        <taxon>Acetobacter</taxon>
    </lineage>
</organism>
<dbReference type="RefSeq" id="WP_244463466.1">
    <property type="nucleotide sequence ID" value="NZ_BJMU01000035.1"/>
</dbReference>
<evidence type="ECO:0008006" key="3">
    <source>
        <dbReference type="Google" id="ProtNLM"/>
    </source>
</evidence>
<dbReference type="InterPro" id="IPR011010">
    <property type="entry name" value="DNA_brk_join_enz"/>
</dbReference>
<comment type="caution">
    <text evidence="1">The sequence shown here is derived from an EMBL/GenBank/DDBJ whole genome shotgun (WGS) entry which is preliminary data.</text>
</comment>
<dbReference type="AlphaFoldDB" id="A0A4Y3TTL4"/>
<evidence type="ECO:0000313" key="2">
    <source>
        <dbReference type="Proteomes" id="UP000317617"/>
    </source>
</evidence>
<dbReference type="SUPFAM" id="SSF56349">
    <property type="entry name" value="DNA breaking-rejoining enzymes"/>
    <property type="match status" value="1"/>
</dbReference>
<name>A0A4Y3TTL4_9PROT</name>
<accession>A0A4Y3TTL4</accession>
<gene>
    <name evidence="1" type="ORF">AOR01nite_25920</name>
</gene>
<proteinExistence type="predicted"/>
<dbReference type="EMBL" id="BJMU01000035">
    <property type="protein sequence ID" value="GEB84115.1"/>
    <property type="molecule type" value="Genomic_DNA"/>
</dbReference>
<keyword evidence="2" id="KW-1185">Reference proteome</keyword>
<dbReference type="GO" id="GO:0003677">
    <property type="term" value="F:DNA binding"/>
    <property type="evidence" value="ECO:0007669"/>
    <property type="project" value="InterPro"/>
</dbReference>
<protein>
    <recommendedName>
        <fullName evidence="3">Tyr recombinase domain-containing protein</fullName>
    </recommendedName>
</protein>
<sequence>MMTHVLGTYGKGKTKELMVEEFIKYAKQNRIKALLKTKTIKNHFSKMSILWAFYEKKKLIDRGSNVFKDWSFGRKLKGDGYKAWSEDDLQKLIDNPWPPGQISDRTFGMIVGIGSYTGMRLVEICRLRKLDIINTKGVWC</sequence>
<evidence type="ECO:0000313" key="1">
    <source>
        <dbReference type="EMBL" id="GEB84115.1"/>
    </source>
</evidence>